<feature type="region of interest" description="Disordered" evidence="16">
    <location>
        <begin position="33"/>
        <end position="61"/>
    </location>
</feature>
<dbReference type="InterPro" id="IPR014756">
    <property type="entry name" value="Ig_E-set"/>
</dbReference>
<dbReference type="InterPro" id="IPR027417">
    <property type="entry name" value="P-loop_NTPase"/>
</dbReference>
<proteinExistence type="inferred from homology"/>
<accession>A0A2G2Y834</accession>
<evidence type="ECO:0000256" key="2">
    <source>
        <dbReference type="ARBA" id="ARBA00008267"/>
    </source>
</evidence>
<keyword evidence="7" id="KW-0805">Transcription regulation</keyword>
<dbReference type="GO" id="GO:0106167">
    <property type="term" value="P:extracellular ATP signaling"/>
    <property type="evidence" value="ECO:0007669"/>
    <property type="project" value="EnsemblPlants"/>
</dbReference>
<dbReference type="OMA" id="PNWVYAG"/>
<feature type="non-terminal residue" evidence="18">
    <location>
        <position position="1"/>
    </location>
</feature>
<evidence type="ECO:0000256" key="15">
    <source>
        <dbReference type="PROSITE-ProRule" id="PRU00023"/>
    </source>
</evidence>
<organism evidence="18 19">
    <name type="scientific">Capsicum annuum</name>
    <name type="common">Capsicum pepper</name>
    <dbReference type="NCBI Taxonomy" id="4072"/>
    <lineage>
        <taxon>Eukaryota</taxon>
        <taxon>Viridiplantae</taxon>
        <taxon>Streptophyta</taxon>
        <taxon>Embryophyta</taxon>
        <taxon>Tracheophyta</taxon>
        <taxon>Spermatophyta</taxon>
        <taxon>Magnoliopsida</taxon>
        <taxon>eudicotyledons</taxon>
        <taxon>Gunneridae</taxon>
        <taxon>Pentapetalae</taxon>
        <taxon>asterids</taxon>
        <taxon>lamiids</taxon>
        <taxon>Solanales</taxon>
        <taxon>Solanaceae</taxon>
        <taxon>Solanoideae</taxon>
        <taxon>Capsiceae</taxon>
        <taxon>Capsicum</taxon>
    </lineage>
</organism>
<keyword evidence="8" id="KW-0346">Stress response</keyword>
<dbReference type="InterPro" id="IPR013783">
    <property type="entry name" value="Ig-like_fold"/>
</dbReference>
<dbReference type="InterPro" id="IPR005559">
    <property type="entry name" value="CG-1_dom"/>
</dbReference>
<dbReference type="PROSITE" id="PS50088">
    <property type="entry name" value="ANK_REPEAT"/>
    <property type="match status" value="1"/>
</dbReference>
<dbReference type="Gramene" id="PHT65925">
    <property type="protein sequence ID" value="PHT65925"/>
    <property type="gene ID" value="T459_30350"/>
</dbReference>
<dbReference type="PANTHER" id="PTHR23335:SF30">
    <property type="entry name" value="CALMODULIN-BINDING TRANSCRIPTION ACTIVATOR 3"/>
    <property type="match status" value="1"/>
</dbReference>
<evidence type="ECO:0000256" key="9">
    <source>
        <dbReference type="ARBA" id="ARBA00023043"/>
    </source>
</evidence>
<dbReference type="InterPro" id="IPR036770">
    <property type="entry name" value="Ankyrin_rpt-contain_sf"/>
</dbReference>
<keyword evidence="6" id="KW-0112">Calmodulin-binding</keyword>
<dbReference type="GO" id="GO:0010150">
    <property type="term" value="P:leaf senescence"/>
    <property type="evidence" value="ECO:0007669"/>
    <property type="project" value="EnsemblPlants"/>
</dbReference>
<dbReference type="Pfam" id="PF00612">
    <property type="entry name" value="IQ"/>
    <property type="match status" value="2"/>
</dbReference>
<dbReference type="GO" id="GO:0006357">
    <property type="term" value="P:regulation of transcription by RNA polymerase II"/>
    <property type="evidence" value="ECO:0000318"/>
    <property type="project" value="GO_Central"/>
</dbReference>
<dbReference type="Gene3D" id="1.20.5.190">
    <property type="match status" value="1"/>
</dbReference>
<dbReference type="InterPro" id="IPR002110">
    <property type="entry name" value="Ankyrin_rpt"/>
</dbReference>
<evidence type="ECO:0000256" key="1">
    <source>
        <dbReference type="ARBA" id="ARBA00004123"/>
    </source>
</evidence>
<dbReference type="GO" id="GO:0005634">
    <property type="term" value="C:nucleus"/>
    <property type="evidence" value="ECO:0000318"/>
    <property type="project" value="GO_Central"/>
</dbReference>
<dbReference type="Gene3D" id="1.25.40.20">
    <property type="entry name" value="Ankyrin repeat-containing domain"/>
    <property type="match status" value="1"/>
</dbReference>
<evidence type="ECO:0000256" key="4">
    <source>
        <dbReference type="ARBA" id="ARBA00022737"/>
    </source>
</evidence>
<keyword evidence="12" id="KW-0010">Activator</keyword>
<dbReference type="SUPFAM" id="SSF81296">
    <property type="entry name" value="E set domains"/>
    <property type="match status" value="1"/>
</dbReference>
<feature type="region of interest" description="Disordered" evidence="16">
    <location>
        <begin position="942"/>
        <end position="965"/>
    </location>
</feature>
<evidence type="ECO:0000259" key="17">
    <source>
        <dbReference type="PROSITE" id="PS51437"/>
    </source>
</evidence>
<dbReference type="Pfam" id="PF12796">
    <property type="entry name" value="Ank_2"/>
    <property type="match status" value="1"/>
</dbReference>
<dbReference type="PROSITE" id="PS51437">
    <property type="entry name" value="CG_1"/>
    <property type="match status" value="1"/>
</dbReference>
<evidence type="ECO:0000256" key="14">
    <source>
        <dbReference type="ARBA" id="ARBA00023242"/>
    </source>
</evidence>
<keyword evidence="19" id="KW-1185">Reference proteome</keyword>
<dbReference type="Proteomes" id="UP000222542">
    <property type="component" value="Unassembled WGS sequence"/>
</dbReference>
<dbReference type="SMART" id="SM00248">
    <property type="entry name" value="ANK"/>
    <property type="match status" value="2"/>
</dbReference>
<evidence type="ECO:0000256" key="7">
    <source>
        <dbReference type="ARBA" id="ARBA00023015"/>
    </source>
</evidence>
<comment type="subcellular location">
    <subcellularLocation>
        <location evidence="1">Nucleus</location>
    </subcellularLocation>
</comment>
<gene>
    <name evidence="18" type="ORF">T459_30350</name>
</gene>
<name>A0A2G2Y834_CAPAN</name>
<dbReference type="GO" id="GO:0003690">
    <property type="term" value="F:double-stranded DNA binding"/>
    <property type="evidence" value="ECO:0000318"/>
    <property type="project" value="GO_Central"/>
</dbReference>
<dbReference type="SUPFAM" id="SSF48403">
    <property type="entry name" value="Ankyrin repeat"/>
    <property type="match status" value="1"/>
</dbReference>
<feature type="repeat" description="ANK" evidence="15">
    <location>
        <begin position="633"/>
        <end position="665"/>
    </location>
</feature>
<dbReference type="GO" id="GO:0042742">
    <property type="term" value="P:defense response to bacterium"/>
    <property type="evidence" value="ECO:0007669"/>
    <property type="project" value="EnsemblPlants"/>
</dbReference>
<keyword evidence="14" id="KW-0539">Nucleus</keyword>
<feature type="compositionally biased region" description="Polar residues" evidence="16">
    <location>
        <begin position="944"/>
        <end position="959"/>
    </location>
</feature>
<evidence type="ECO:0000256" key="12">
    <source>
        <dbReference type="ARBA" id="ARBA00023159"/>
    </source>
</evidence>
<keyword evidence="13" id="KW-0804">Transcription</keyword>
<keyword evidence="3" id="KW-0597">Phosphoprotein</keyword>
<dbReference type="SUPFAM" id="SSF52540">
    <property type="entry name" value="P-loop containing nucleoside triphosphate hydrolases"/>
    <property type="match status" value="1"/>
</dbReference>
<dbReference type="FunFam" id="2.60.40.10:FF:000314">
    <property type="entry name" value="Calmodulin-binding transcription activator 2"/>
    <property type="match status" value="1"/>
</dbReference>
<dbReference type="FunFam" id="1.20.5.190:FF:000003">
    <property type="entry name" value="Calmodulin-binding transcription activator 2"/>
    <property type="match status" value="1"/>
</dbReference>
<dbReference type="Gene3D" id="2.60.40.10">
    <property type="entry name" value="Immunoglobulins"/>
    <property type="match status" value="1"/>
</dbReference>
<comment type="caution">
    <text evidence="18">The sequence shown here is derived from an EMBL/GenBank/DDBJ whole genome shotgun (WGS) entry which is preliminary data.</text>
</comment>
<dbReference type="AlphaFoldDB" id="A0A2G2Y834"/>
<dbReference type="STRING" id="4072.A0A2G2Y834"/>
<dbReference type="SMART" id="SM00015">
    <property type="entry name" value="IQ"/>
    <property type="match status" value="2"/>
</dbReference>
<keyword evidence="5" id="KW-0106">Calcium</keyword>
<dbReference type="GO" id="GO:0003700">
    <property type="term" value="F:DNA-binding transcription factor activity"/>
    <property type="evidence" value="ECO:0007669"/>
    <property type="project" value="EnsemblPlants"/>
</dbReference>
<evidence type="ECO:0000256" key="5">
    <source>
        <dbReference type="ARBA" id="ARBA00022837"/>
    </source>
</evidence>
<evidence type="ECO:0000313" key="19">
    <source>
        <dbReference type="Proteomes" id="UP000222542"/>
    </source>
</evidence>
<evidence type="ECO:0000256" key="13">
    <source>
        <dbReference type="ARBA" id="ARBA00023163"/>
    </source>
</evidence>
<dbReference type="GO" id="GO:0003712">
    <property type="term" value="F:transcription coregulator activity"/>
    <property type="evidence" value="ECO:0000318"/>
    <property type="project" value="GO_Central"/>
</dbReference>
<evidence type="ECO:0000256" key="6">
    <source>
        <dbReference type="ARBA" id="ARBA00022860"/>
    </source>
</evidence>
<dbReference type="PANTHER" id="PTHR23335">
    <property type="entry name" value="CALMODULIN-BINDING TRANSCRIPTION ACTIVATOR CAMTA"/>
    <property type="match status" value="1"/>
</dbReference>
<dbReference type="GO" id="GO:0005516">
    <property type="term" value="F:calmodulin binding"/>
    <property type="evidence" value="ECO:0007669"/>
    <property type="project" value="UniProtKB-KW"/>
</dbReference>
<reference evidence="18 19" key="2">
    <citation type="journal article" date="2017" name="Genome Biol.">
        <title>New reference genome sequences of hot pepper reveal the massive evolution of plant disease-resistance genes by retroduplication.</title>
        <authorList>
            <person name="Kim S."/>
            <person name="Park J."/>
            <person name="Yeom S.I."/>
            <person name="Kim Y.M."/>
            <person name="Seo E."/>
            <person name="Kim K.T."/>
            <person name="Kim M.S."/>
            <person name="Lee J.M."/>
            <person name="Cheong K."/>
            <person name="Shin H.S."/>
            <person name="Kim S.B."/>
            <person name="Han K."/>
            <person name="Lee J."/>
            <person name="Park M."/>
            <person name="Lee H.A."/>
            <person name="Lee H.Y."/>
            <person name="Lee Y."/>
            <person name="Oh S."/>
            <person name="Lee J.H."/>
            <person name="Choi E."/>
            <person name="Choi E."/>
            <person name="Lee S.E."/>
            <person name="Jeon J."/>
            <person name="Kim H."/>
            <person name="Choi G."/>
            <person name="Song H."/>
            <person name="Lee J."/>
            <person name="Lee S.C."/>
            <person name="Kwon J.K."/>
            <person name="Lee H.Y."/>
            <person name="Koo N."/>
            <person name="Hong Y."/>
            <person name="Kim R.W."/>
            <person name="Kang W.H."/>
            <person name="Huh J.H."/>
            <person name="Kang B.C."/>
            <person name="Yang T.J."/>
            <person name="Lee Y.H."/>
            <person name="Bennetzen J.L."/>
            <person name="Choi D."/>
        </authorList>
    </citation>
    <scope>NUCLEOTIDE SEQUENCE [LARGE SCALE GENOMIC DNA]</scope>
    <source>
        <strain evidence="19">cv. CM334</strain>
    </source>
</reference>
<keyword evidence="4" id="KW-0677">Repeat</keyword>
<evidence type="ECO:0000256" key="11">
    <source>
        <dbReference type="ARBA" id="ARBA00023125"/>
    </source>
</evidence>
<evidence type="ECO:0000256" key="8">
    <source>
        <dbReference type="ARBA" id="ARBA00023016"/>
    </source>
</evidence>
<keyword evidence="10" id="KW-0175">Coiled coil</keyword>
<sequence>LFREMSHIVLVHYREVKGNRTNFSRIKEPQQVTPDFQETDEDVRSSEVDSSASTKFYPNDYQVNSQVTDTTSLSSVQASEYEDAESVYNQHPTSGFHSFLDAQPSAGDGLAVPYRPIPFSTDDHQVQFAGSSGMSFSSIPPGNRNGNTANSYIPSRNLDFPSWETLSVNSPAAFESLHFQSSGQPGANNLMHEQGNTTMGEMFLNDFKRQEQENRIDGLGNWQTSEGASSFIPKWSMDQKLNPDLASGHRSSGVYGVEHHNSLEASQVLPAQHDKHPTHNELQSQLSDANAGGSSLNADLDHNLIIGVKTDYSALKQPLLDGVLKREGLKKLDSFDRWISRELEDVSESHMQQSNSSSYWDNVGDEDGVDNSTIASQVQLDTYILSPSLAQDQFFSIIDFSPNWAFVGSEIKVLITGKFLKSQQEVENCSWACMFGELEVPAEVIADGVLRCHTPVQKAGRVPFYITCSNRLACSEVREFDFRVTEGQDVDVANPNTCSSSESLLHMRFGKLLSLESTASQTSPPISGDDVSHMSSKINSLLKEDDNEWEEMLHLTNENNFMAEKVKDQLLQKLLKEKLRVWLLQKVAEGGKGPNILDEGGQGVLHFAAALGYDWAILPTIAAGVSVNFRDVNGWTALHWAASYGRERTVVFLISLDAAAGALTDPTPKHPSGRTPADLASSNGHKGIAGYLAESNLSSHLSSLELKEKKQGENVQALGEAVQTVSERTATPAWDGDWPHGVSLKDSLAAVRNATQAAARIHQVFRVQSFQRKQLKEYGGSEFGLSDECALSLLTMKTSRAGQHDEPVHAAAVRIQNKFRSWKGRRDFLLIRQRIIKIQAHVRGHQVRNKYKNIIWSVGILEKVILRWRRKGSGLRGFKPEAPTEASNSQVQPAQADDYDFLKEGRKQTEERLQKALARVKSMVQYPEARDQYRRLLNVVSDMQEPNSASDGAPSNNSVEAADFGDDLIDLDDLLDDDTVMPTAP</sequence>
<reference evidence="18 19" key="1">
    <citation type="journal article" date="2014" name="Nat. Genet.">
        <title>Genome sequence of the hot pepper provides insights into the evolution of pungency in Capsicum species.</title>
        <authorList>
            <person name="Kim S."/>
            <person name="Park M."/>
            <person name="Yeom S.I."/>
            <person name="Kim Y.M."/>
            <person name="Lee J.M."/>
            <person name="Lee H.A."/>
            <person name="Seo E."/>
            <person name="Choi J."/>
            <person name="Cheong K."/>
            <person name="Kim K.T."/>
            <person name="Jung K."/>
            <person name="Lee G.W."/>
            <person name="Oh S.K."/>
            <person name="Bae C."/>
            <person name="Kim S.B."/>
            <person name="Lee H.Y."/>
            <person name="Kim S.Y."/>
            <person name="Kim M.S."/>
            <person name="Kang B.C."/>
            <person name="Jo Y.D."/>
            <person name="Yang H.B."/>
            <person name="Jeong H.J."/>
            <person name="Kang W.H."/>
            <person name="Kwon J.K."/>
            <person name="Shin C."/>
            <person name="Lim J.Y."/>
            <person name="Park J.H."/>
            <person name="Huh J.H."/>
            <person name="Kim J.S."/>
            <person name="Kim B.D."/>
            <person name="Cohen O."/>
            <person name="Paran I."/>
            <person name="Suh M.C."/>
            <person name="Lee S.B."/>
            <person name="Kim Y.K."/>
            <person name="Shin Y."/>
            <person name="Noh S.J."/>
            <person name="Park J."/>
            <person name="Seo Y.S."/>
            <person name="Kwon S.Y."/>
            <person name="Kim H.A."/>
            <person name="Park J.M."/>
            <person name="Kim H.J."/>
            <person name="Choi S.B."/>
            <person name="Bosland P.W."/>
            <person name="Reeves G."/>
            <person name="Jo S.H."/>
            <person name="Lee B.W."/>
            <person name="Cho H.T."/>
            <person name="Choi H.S."/>
            <person name="Lee M.S."/>
            <person name="Yu Y."/>
            <person name="Do Choi Y."/>
            <person name="Park B.S."/>
            <person name="van Deynze A."/>
            <person name="Ashrafi H."/>
            <person name="Hill T."/>
            <person name="Kim W.T."/>
            <person name="Pai H.S."/>
            <person name="Ahn H.K."/>
            <person name="Yeam I."/>
            <person name="Giovannoni J.J."/>
            <person name="Rose J.K."/>
            <person name="Sorensen I."/>
            <person name="Lee S.J."/>
            <person name="Kim R.W."/>
            <person name="Choi I.Y."/>
            <person name="Choi B.S."/>
            <person name="Lim J.S."/>
            <person name="Lee Y.H."/>
            <person name="Choi D."/>
        </authorList>
    </citation>
    <scope>NUCLEOTIDE SEQUENCE [LARGE SCALE GENOMIC DNA]</scope>
    <source>
        <strain evidence="19">cv. CM334</strain>
    </source>
</reference>
<protein>
    <submittedName>
        <fullName evidence="18">Calmodulin-binding transcription activator 3</fullName>
    </submittedName>
</protein>
<evidence type="ECO:0000256" key="3">
    <source>
        <dbReference type="ARBA" id="ARBA00022553"/>
    </source>
</evidence>
<keyword evidence="9 15" id="KW-0040">ANK repeat</keyword>
<evidence type="ECO:0000256" key="10">
    <source>
        <dbReference type="ARBA" id="ARBA00023054"/>
    </source>
</evidence>
<evidence type="ECO:0000256" key="16">
    <source>
        <dbReference type="SAM" id="MobiDB-lite"/>
    </source>
</evidence>
<evidence type="ECO:0000313" key="18">
    <source>
        <dbReference type="EMBL" id="PHT65925.1"/>
    </source>
</evidence>
<dbReference type="GO" id="GO:0043565">
    <property type="term" value="F:sequence-specific DNA binding"/>
    <property type="evidence" value="ECO:0007669"/>
    <property type="project" value="EnsemblPlants"/>
</dbReference>
<feature type="domain" description="CG-1" evidence="17">
    <location>
        <begin position="1"/>
        <end position="22"/>
    </location>
</feature>
<dbReference type="InterPro" id="IPR000048">
    <property type="entry name" value="IQ_motif_EF-hand-BS"/>
</dbReference>
<dbReference type="GO" id="GO:0050832">
    <property type="term" value="P:defense response to fungus"/>
    <property type="evidence" value="ECO:0007669"/>
    <property type="project" value="EnsemblPlants"/>
</dbReference>
<dbReference type="GO" id="GO:0070417">
    <property type="term" value="P:cellular response to cold"/>
    <property type="evidence" value="ECO:0007669"/>
    <property type="project" value="EnsemblPlants"/>
</dbReference>
<dbReference type="GO" id="GO:1900367">
    <property type="term" value="P:positive regulation of defense response to insect"/>
    <property type="evidence" value="ECO:0007669"/>
    <property type="project" value="EnsemblPlants"/>
</dbReference>
<dbReference type="EMBL" id="AYRZ02000012">
    <property type="protein sequence ID" value="PHT65925.1"/>
    <property type="molecule type" value="Genomic_DNA"/>
</dbReference>
<keyword evidence="11" id="KW-0238">DNA-binding</keyword>
<comment type="similarity">
    <text evidence="2">Belongs to the CAMTA family.</text>
</comment>
<dbReference type="PROSITE" id="PS50096">
    <property type="entry name" value="IQ"/>
    <property type="match status" value="2"/>
</dbReference>